<evidence type="ECO:0000313" key="3">
    <source>
        <dbReference type="EMBL" id="PRR76044.1"/>
    </source>
</evidence>
<evidence type="ECO:0000256" key="1">
    <source>
        <dbReference type="SAM" id="MobiDB-lite"/>
    </source>
</evidence>
<feature type="domain" description="SpoVT-AbrB" evidence="2">
    <location>
        <begin position="4"/>
        <end position="49"/>
    </location>
</feature>
<reference evidence="3 4" key="1">
    <citation type="submission" date="2018-03" db="EMBL/GenBank/DDBJ databases">
        <title>Genome sequence of Moorella stamsii DSM 26217.</title>
        <authorList>
            <person name="Poehlein A."/>
            <person name="Daniel R."/>
        </authorList>
    </citation>
    <scope>NUCLEOTIDE SEQUENCE [LARGE SCALE GENOMIC DNA]</scope>
    <source>
        <strain evidence="4">DSM 26217</strain>
    </source>
</reference>
<dbReference type="EMBL" id="PVXL01000023">
    <property type="protein sequence ID" value="PRR76044.1"/>
    <property type="molecule type" value="Genomic_DNA"/>
</dbReference>
<feature type="region of interest" description="Disordered" evidence="1">
    <location>
        <begin position="65"/>
        <end position="84"/>
    </location>
</feature>
<dbReference type="AlphaFoldDB" id="A0A9X7J522"/>
<dbReference type="RefSeq" id="WP_054937399.1">
    <property type="nucleotide sequence ID" value="NZ_PVXL01000023.1"/>
</dbReference>
<protein>
    <recommendedName>
        <fullName evidence="2">SpoVT-AbrB domain-containing protein</fullName>
    </recommendedName>
</protein>
<organism evidence="3 4">
    <name type="scientific">Neomoorella stamsii</name>
    <dbReference type="NCBI Taxonomy" id="1266720"/>
    <lineage>
        <taxon>Bacteria</taxon>
        <taxon>Bacillati</taxon>
        <taxon>Bacillota</taxon>
        <taxon>Clostridia</taxon>
        <taxon>Neomoorellales</taxon>
        <taxon>Neomoorellaceae</taxon>
        <taxon>Neomoorella</taxon>
    </lineage>
</organism>
<sequence>MELIRIRPKGQITLPLSVRKAVQADVGDYLMYEIRGNSVILRKTPVYPPANFNDGIWRLVGSAEDKEGKKDVATNKHKYLGEEP</sequence>
<dbReference type="InterPro" id="IPR007159">
    <property type="entry name" value="SpoVT-AbrB_dom"/>
</dbReference>
<dbReference type="Proteomes" id="UP000239430">
    <property type="component" value="Unassembled WGS sequence"/>
</dbReference>
<dbReference type="SUPFAM" id="SSF89447">
    <property type="entry name" value="AbrB/MazE/MraZ-like"/>
    <property type="match status" value="1"/>
</dbReference>
<dbReference type="Gene3D" id="2.10.260.10">
    <property type="match status" value="1"/>
</dbReference>
<accession>A0A9X7J522</accession>
<dbReference type="GO" id="GO:0003677">
    <property type="term" value="F:DNA binding"/>
    <property type="evidence" value="ECO:0007669"/>
    <property type="project" value="InterPro"/>
</dbReference>
<name>A0A9X7J522_9FIRM</name>
<proteinExistence type="predicted"/>
<evidence type="ECO:0000259" key="2">
    <source>
        <dbReference type="SMART" id="SM00966"/>
    </source>
</evidence>
<dbReference type="SMART" id="SM00966">
    <property type="entry name" value="SpoVT_AbrB"/>
    <property type="match status" value="1"/>
</dbReference>
<comment type="caution">
    <text evidence="3">The sequence shown here is derived from an EMBL/GenBank/DDBJ whole genome shotgun (WGS) entry which is preliminary data.</text>
</comment>
<evidence type="ECO:0000313" key="4">
    <source>
        <dbReference type="Proteomes" id="UP000239430"/>
    </source>
</evidence>
<keyword evidence="4" id="KW-1185">Reference proteome</keyword>
<gene>
    <name evidence="3" type="ORF">MOST_06650</name>
</gene>
<dbReference type="InterPro" id="IPR037914">
    <property type="entry name" value="SpoVT-AbrB_sf"/>
</dbReference>